<dbReference type="OrthoDB" id="1346041at2"/>
<protein>
    <submittedName>
        <fullName evidence="1">Uncharacterized protein</fullName>
    </submittedName>
</protein>
<dbReference type="EMBL" id="QUNI01000013">
    <property type="protein sequence ID" value="REG94160.1"/>
    <property type="molecule type" value="Genomic_DNA"/>
</dbReference>
<gene>
    <name evidence="1" type="ORF">C8P67_113136</name>
</gene>
<comment type="caution">
    <text evidence="1">The sequence shown here is derived from an EMBL/GenBank/DDBJ whole genome shotgun (WGS) entry which is preliminary data.</text>
</comment>
<dbReference type="RefSeq" id="WP_115814630.1">
    <property type="nucleotide sequence ID" value="NZ_QUNI01000013.1"/>
</dbReference>
<evidence type="ECO:0000313" key="1">
    <source>
        <dbReference type="EMBL" id="REG94160.1"/>
    </source>
</evidence>
<keyword evidence="2" id="KW-1185">Reference proteome</keyword>
<organism evidence="1 2">
    <name type="scientific">Flavobacterium aquicola</name>
    <dbReference type="NCBI Taxonomy" id="1682742"/>
    <lineage>
        <taxon>Bacteria</taxon>
        <taxon>Pseudomonadati</taxon>
        <taxon>Bacteroidota</taxon>
        <taxon>Flavobacteriia</taxon>
        <taxon>Flavobacteriales</taxon>
        <taxon>Flavobacteriaceae</taxon>
        <taxon>Flavobacterium</taxon>
    </lineage>
</organism>
<proteinExistence type="predicted"/>
<name>A0A3E0E930_9FLAO</name>
<accession>A0A3E0E930</accession>
<dbReference type="AlphaFoldDB" id="A0A3E0E930"/>
<reference evidence="1 2" key="1">
    <citation type="submission" date="2018-08" db="EMBL/GenBank/DDBJ databases">
        <title>Genomic Encyclopedia of Archaeal and Bacterial Type Strains, Phase II (KMG-II): from individual species to whole genera.</title>
        <authorList>
            <person name="Goeker M."/>
        </authorList>
    </citation>
    <scope>NUCLEOTIDE SEQUENCE [LARGE SCALE GENOMIC DNA]</scope>
    <source>
        <strain evidence="1 2">DSM 100880</strain>
    </source>
</reference>
<sequence>MTQIELNEFYDEYMYLSIFLRTKKIYELTNNLDLFLLKALKIDFNKHYLQKALQLAKELDGHVPSQNTEYDEIAFRARDFLASSIREMDKNELKIVNQSIDGILSTENYELVEMIFEGMADFLYDIDELIRYKENINKTIDVAQGENENEAQDELIDYSESNNVSKIIFLQKLGLIEYMRSLSPFNTTINSLANALSGVTGIKPSTIQPMLNAMLSKGTSEKNNPLKSIKTVNVVINKLANIGFKAE</sequence>
<dbReference type="Proteomes" id="UP000257136">
    <property type="component" value="Unassembled WGS sequence"/>
</dbReference>
<evidence type="ECO:0000313" key="2">
    <source>
        <dbReference type="Proteomes" id="UP000257136"/>
    </source>
</evidence>